<dbReference type="SUPFAM" id="SSF56112">
    <property type="entry name" value="Protein kinase-like (PK-like)"/>
    <property type="match status" value="1"/>
</dbReference>
<keyword evidence="4" id="KW-1133">Transmembrane helix</keyword>
<dbReference type="InterPro" id="IPR000719">
    <property type="entry name" value="Prot_kinase_dom"/>
</dbReference>
<keyword evidence="1" id="KW-0418">Kinase</keyword>
<dbReference type="GO" id="GO:0004674">
    <property type="term" value="F:protein serine/threonine kinase activity"/>
    <property type="evidence" value="ECO:0007669"/>
    <property type="project" value="UniProtKB-KW"/>
</dbReference>
<dbReference type="PROSITE" id="PS50011">
    <property type="entry name" value="PROTEIN_KINASE_DOM"/>
    <property type="match status" value="1"/>
</dbReference>
<dbReference type="PANTHER" id="PTHR47989">
    <property type="entry name" value="OS01G0750732 PROTEIN"/>
    <property type="match status" value="1"/>
</dbReference>
<dbReference type="CDD" id="cd14066">
    <property type="entry name" value="STKc_IRAK"/>
    <property type="match status" value="1"/>
</dbReference>
<dbReference type="Pfam" id="PF00069">
    <property type="entry name" value="Pkinase"/>
    <property type="match status" value="1"/>
</dbReference>
<evidence type="ECO:0000256" key="1">
    <source>
        <dbReference type="ARBA" id="ARBA00022527"/>
    </source>
</evidence>
<dbReference type="Gramene" id="Kaladp0032s0271.1.v1.1">
    <property type="protein sequence ID" value="Kaladp0032s0271.1.v1.1"/>
    <property type="gene ID" value="Kaladp0032s0271.v1.1"/>
</dbReference>
<dbReference type="Gene3D" id="3.30.200.20">
    <property type="entry name" value="Phosphorylase Kinase, domain 1"/>
    <property type="match status" value="1"/>
</dbReference>
<dbReference type="Gene3D" id="1.10.510.10">
    <property type="entry name" value="Transferase(Phosphotransferase) domain 1"/>
    <property type="match status" value="1"/>
</dbReference>
<dbReference type="InterPro" id="IPR008271">
    <property type="entry name" value="Ser/Thr_kinase_AS"/>
</dbReference>
<evidence type="ECO:0000256" key="3">
    <source>
        <dbReference type="ARBA" id="ARBA00022840"/>
    </source>
</evidence>
<evidence type="ECO:0000313" key="6">
    <source>
        <dbReference type="EnsemblPlants" id="Kaladp0032s0271.1.v1.1"/>
    </source>
</evidence>
<keyword evidence="4" id="KW-0812">Transmembrane</keyword>
<evidence type="ECO:0000256" key="2">
    <source>
        <dbReference type="ARBA" id="ARBA00022741"/>
    </source>
</evidence>
<dbReference type="PROSITE" id="PS00108">
    <property type="entry name" value="PROTEIN_KINASE_ST"/>
    <property type="match status" value="1"/>
</dbReference>
<feature type="domain" description="Protein kinase" evidence="5">
    <location>
        <begin position="157"/>
        <end position="432"/>
    </location>
</feature>
<name>A0A7N0TCF2_KALFE</name>
<keyword evidence="2" id="KW-0547">Nucleotide-binding</keyword>
<dbReference type="AlphaFoldDB" id="A0A7N0TCF2"/>
<proteinExistence type="predicted"/>
<evidence type="ECO:0000256" key="4">
    <source>
        <dbReference type="SAM" id="Phobius"/>
    </source>
</evidence>
<evidence type="ECO:0000259" key="5">
    <source>
        <dbReference type="PROSITE" id="PS50011"/>
    </source>
</evidence>
<keyword evidence="1" id="KW-0723">Serine/threonine-protein kinase</keyword>
<keyword evidence="1" id="KW-0808">Transferase</keyword>
<dbReference type="GO" id="GO:0005524">
    <property type="term" value="F:ATP binding"/>
    <property type="evidence" value="ECO:0007669"/>
    <property type="project" value="UniProtKB-KW"/>
</dbReference>
<keyword evidence="3" id="KW-0067">ATP-binding</keyword>
<dbReference type="InterPro" id="IPR011009">
    <property type="entry name" value="Kinase-like_dom_sf"/>
</dbReference>
<evidence type="ECO:0000313" key="7">
    <source>
        <dbReference type="Proteomes" id="UP000594263"/>
    </source>
</evidence>
<dbReference type="EnsemblPlants" id="Kaladp0032s0271.1.v1.1">
    <property type="protein sequence ID" value="Kaladp0032s0271.1.v1.1"/>
    <property type="gene ID" value="Kaladp0032s0271.v1.1"/>
</dbReference>
<accession>A0A7N0TCF2</accession>
<keyword evidence="7" id="KW-1185">Reference proteome</keyword>
<keyword evidence="4" id="KW-0472">Membrane</keyword>
<dbReference type="FunFam" id="1.10.510.10:FF:000223">
    <property type="entry name" value="probable receptor-like protein kinase At1g80640"/>
    <property type="match status" value="1"/>
</dbReference>
<protein>
    <recommendedName>
        <fullName evidence="5">Protein kinase domain-containing protein</fullName>
    </recommendedName>
</protein>
<sequence>MRKLELKLQAVVAWVFLMRFQSIWVHGFISNSPLSPASPPIAVLEDNPFAPSPGAVVGGGDEDDGHLEMKVLIGLTVVAAVLAYLLVSMICLYISRSSRRLAKGRNRQSALACTDPEQGLSLHKVSSKRSCSNSVGKGKRRVAFVEYETLQSGTNGFSHDSILGGGSLGTVYQAWLEDGSLVAVKRFNAGDADAERQCQNEIDLLSRVQHPNIIGVRGYCAHEDARLLVYELMPNGSLNTQLHGHFKGSALSWHIRMKIALDTARGLEYLHEHCSPQVIHRDLKSSNILLDYKFNAKLTGFGLAVTANQAQNTESIESSGTPGYVAPEYLQDGKLTDKSDVYAFGVILLELLFGRKAVEELSTGHSQSIVTWAIPQLTDRSKIPSIVDPVIKDTMELKHLYQVAAVAVLCVQPEPSYRPLITDVLYSLAPLVPAELGGSGRGSYVTTTCHGNAT</sequence>
<feature type="transmembrane region" description="Helical" evidence="4">
    <location>
        <begin position="71"/>
        <end position="95"/>
    </location>
</feature>
<reference evidence="6" key="1">
    <citation type="submission" date="2021-01" db="UniProtKB">
        <authorList>
            <consortium name="EnsemblPlants"/>
        </authorList>
    </citation>
    <scope>IDENTIFICATION</scope>
</reference>
<dbReference type="SMART" id="SM00220">
    <property type="entry name" value="S_TKc"/>
    <property type="match status" value="1"/>
</dbReference>
<dbReference type="Proteomes" id="UP000594263">
    <property type="component" value="Unplaced"/>
</dbReference>
<dbReference type="PANTHER" id="PTHR47989:SF27">
    <property type="entry name" value="PROTEIN KINASE DOMAIN-CONTAINING PROTEIN"/>
    <property type="match status" value="1"/>
</dbReference>
<organism evidence="6 7">
    <name type="scientific">Kalanchoe fedtschenkoi</name>
    <name type="common">Lavender scallops</name>
    <name type="synonym">South American air plant</name>
    <dbReference type="NCBI Taxonomy" id="63787"/>
    <lineage>
        <taxon>Eukaryota</taxon>
        <taxon>Viridiplantae</taxon>
        <taxon>Streptophyta</taxon>
        <taxon>Embryophyta</taxon>
        <taxon>Tracheophyta</taxon>
        <taxon>Spermatophyta</taxon>
        <taxon>Magnoliopsida</taxon>
        <taxon>eudicotyledons</taxon>
        <taxon>Gunneridae</taxon>
        <taxon>Pentapetalae</taxon>
        <taxon>Saxifragales</taxon>
        <taxon>Crassulaceae</taxon>
        <taxon>Kalanchoe</taxon>
    </lineage>
</organism>